<dbReference type="STRING" id="402881.Plav_1659"/>
<dbReference type="AlphaFoldDB" id="A7HTP5"/>
<gene>
    <name evidence="2" type="ordered locus">Plav_1659</name>
</gene>
<dbReference type="RefSeq" id="WP_012110569.1">
    <property type="nucleotide sequence ID" value="NC_009719.1"/>
</dbReference>
<name>A7HTP5_PARL1</name>
<sequence>MARIPYFDTAKATGRAKDVYEKLPNLNIFRMLGHSGDMIDGFIKLGNAILIHSELDPVLREIAIVRVGVLKGASYEVYQHEAISRKLGMSEELIKAIHEGPDAKIFDETQREVMRFTDDVVKNTRASDATFNPLAEKLGYKQLQELVITIGFYTTACYFLETFDVDIEEAGHKSGVKLPGMQD</sequence>
<dbReference type="InterPro" id="IPR029032">
    <property type="entry name" value="AhpD-like"/>
</dbReference>
<evidence type="ECO:0000313" key="3">
    <source>
        <dbReference type="Proteomes" id="UP000006377"/>
    </source>
</evidence>
<keyword evidence="3" id="KW-1185">Reference proteome</keyword>
<dbReference type="SUPFAM" id="SSF69118">
    <property type="entry name" value="AhpD-like"/>
    <property type="match status" value="1"/>
</dbReference>
<protein>
    <submittedName>
        <fullName evidence="2">Carboxymuconolactone decarboxylase</fullName>
    </submittedName>
</protein>
<dbReference type="EMBL" id="CP000774">
    <property type="protein sequence ID" value="ABS63278.1"/>
    <property type="molecule type" value="Genomic_DNA"/>
</dbReference>
<accession>A7HTP5</accession>
<dbReference type="Gene3D" id="1.20.1290.10">
    <property type="entry name" value="AhpD-like"/>
    <property type="match status" value="1"/>
</dbReference>
<proteinExistence type="predicted"/>
<feature type="domain" description="Carboxymuconolactone decarboxylase-like" evidence="1">
    <location>
        <begin position="41"/>
        <end position="99"/>
    </location>
</feature>
<evidence type="ECO:0000259" key="1">
    <source>
        <dbReference type="Pfam" id="PF02627"/>
    </source>
</evidence>
<reference evidence="2 3" key="1">
    <citation type="journal article" date="2011" name="Stand. Genomic Sci.">
        <title>Complete genome sequence of Parvibaculum lavamentivorans type strain (DS-1(T)).</title>
        <authorList>
            <person name="Schleheck D."/>
            <person name="Weiss M."/>
            <person name="Pitluck S."/>
            <person name="Bruce D."/>
            <person name="Land M.L."/>
            <person name="Han S."/>
            <person name="Saunders E."/>
            <person name="Tapia R."/>
            <person name="Detter C."/>
            <person name="Brettin T."/>
            <person name="Han J."/>
            <person name="Woyke T."/>
            <person name="Goodwin L."/>
            <person name="Pennacchio L."/>
            <person name="Nolan M."/>
            <person name="Cook A.M."/>
            <person name="Kjelleberg S."/>
            <person name="Thomas T."/>
        </authorList>
    </citation>
    <scope>NUCLEOTIDE SEQUENCE [LARGE SCALE GENOMIC DNA]</scope>
    <source>
        <strain evidence="3">DS-1 / DSM 13023 / NCIMB 13966</strain>
    </source>
</reference>
<dbReference type="GO" id="GO:0051920">
    <property type="term" value="F:peroxiredoxin activity"/>
    <property type="evidence" value="ECO:0007669"/>
    <property type="project" value="InterPro"/>
</dbReference>
<dbReference type="PANTHER" id="PTHR34846">
    <property type="entry name" value="4-CARBOXYMUCONOLACTONE DECARBOXYLASE FAMILY PROTEIN (AFU_ORTHOLOGUE AFUA_6G11590)"/>
    <property type="match status" value="1"/>
</dbReference>
<dbReference type="Pfam" id="PF02627">
    <property type="entry name" value="CMD"/>
    <property type="match status" value="1"/>
</dbReference>
<dbReference type="OrthoDB" id="4704294at2"/>
<dbReference type="HOGENOM" id="CLU_082760_2_4_5"/>
<dbReference type="InterPro" id="IPR003779">
    <property type="entry name" value="CMD-like"/>
</dbReference>
<organism evidence="2 3">
    <name type="scientific">Parvibaculum lavamentivorans (strain DS-1 / DSM 13023 / NCIMB 13966)</name>
    <dbReference type="NCBI Taxonomy" id="402881"/>
    <lineage>
        <taxon>Bacteria</taxon>
        <taxon>Pseudomonadati</taxon>
        <taxon>Pseudomonadota</taxon>
        <taxon>Alphaproteobacteria</taxon>
        <taxon>Hyphomicrobiales</taxon>
        <taxon>Parvibaculaceae</taxon>
        <taxon>Parvibaculum</taxon>
    </lineage>
</organism>
<dbReference type="KEGG" id="pla:Plav_1659"/>
<dbReference type="eggNOG" id="COG2128">
    <property type="taxonomic scope" value="Bacteria"/>
</dbReference>
<dbReference type="Proteomes" id="UP000006377">
    <property type="component" value="Chromosome"/>
</dbReference>
<dbReference type="PANTHER" id="PTHR34846:SF11">
    <property type="entry name" value="4-CARBOXYMUCONOLACTONE DECARBOXYLASE FAMILY PROTEIN (AFU_ORTHOLOGUE AFUA_6G11590)"/>
    <property type="match status" value="1"/>
</dbReference>
<evidence type="ECO:0000313" key="2">
    <source>
        <dbReference type="EMBL" id="ABS63278.1"/>
    </source>
</evidence>